<feature type="transmembrane region" description="Helical" evidence="1">
    <location>
        <begin position="273"/>
        <end position="291"/>
    </location>
</feature>
<feature type="transmembrane region" description="Helical" evidence="1">
    <location>
        <begin position="124"/>
        <end position="141"/>
    </location>
</feature>
<gene>
    <name evidence="2" type="ORF">INF30_06575</name>
</gene>
<keyword evidence="1" id="KW-1133">Transmembrane helix</keyword>
<feature type="transmembrane region" description="Helical" evidence="1">
    <location>
        <begin position="329"/>
        <end position="348"/>
    </location>
</feature>
<evidence type="ECO:0000313" key="2">
    <source>
        <dbReference type="EMBL" id="MBE5062923.1"/>
    </source>
</evidence>
<keyword evidence="1" id="KW-0472">Membrane</keyword>
<feature type="transmembrane region" description="Helical" evidence="1">
    <location>
        <begin position="51"/>
        <end position="67"/>
    </location>
</feature>
<reference evidence="2 3" key="1">
    <citation type="submission" date="2020-10" db="EMBL/GenBank/DDBJ databases">
        <title>ChiBAC.</title>
        <authorList>
            <person name="Zenner C."/>
            <person name="Hitch T.C.A."/>
            <person name="Clavel T."/>
        </authorList>
    </citation>
    <scope>NUCLEOTIDE SEQUENCE [LARGE SCALE GENOMIC DNA]</scope>
    <source>
        <strain evidence="2 3">DSM 108991</strain>
    </source>
</reference>
<dbReference type="EMBL" id="JADCKL010000003">
    <property type="protein sequence ID" value="MBE5062923.1"/>
    <property type="molecule type" value="Genomic_DNA"/>
</dbReference>
<proteinExistence type="predicted"/>
<dbReference type="RefSeq" id="WP_226394637.1">
    <property type="nucleotide sequence ID" value="NZ_JADCKL010000003.1"/>
</dbReference>
<comment type="caution">
    <text evidence="2">The sequence shown here is derived from an EMBL/GenBank/DDBJ whole genome shotgun (WGS) entry which is preliminary data.</text>
</comment>
<feature type="transmembrane region" description="Helical" evidence="1">
    <location>
        <begin position="210"/>
        <end position="229"/>
    </location>
</feature>
<evidence type="ECO:0000256" key="1">
    <source>
        <dbReference type="SAM" id="Phobius"/>
    </source>
</evidence>
<protein>
    <submittedName>
        <fullName evidence="2">Uncharacterized protein</fullName>
    </submittedName>
</protein>
<dbReference type="Pfam" id="PF19528">
    <property type="entry name" value="DUF6056"/>
    <property type="match status" value="1"/>
</dbReference>
<feature type="transmembrane region" description="Helical" evidence="1">
    <location>
        <begin position="12"/>
        <end position="39"/>
    </location>
</feature>
<sequence length="377" mass="42179">MTWSSRTAVEAVLMVMVTLPAVVWRIADSFVVVIGAAALTRLLEKREYREYYSFFISLMFLALPYSYMSLAGWIATSMNYMWPLAFGLVAVYPIRKSIDGGKIRIIEGIVYTVCLIFAGSSEQMVFVVAASYGCYGLYLIWNGKGRLILKEYRYILMQFLLSVLCLLYILLSPGNGIRSASETAKWLPEFASYSILKKIELGVSVTIKSIFVQENTGFLVMTFLLAVLIWQTHKKWTYRVLAVIPACVMLIFTEVRRLLGSDHPFLNLSTVEGLGLILVCGIVLLCFLILFGKDIRFLLVSGIYLAALATKAVIGFSPTIHTSGERTSWVMDVLFLGCVAVLLSKWNFKNKQATVLLVLALIYLCSAGIILNYNSLL</sequence>
<evidence type="ECO:0000313" key="3">
    <source>
        <dbReference type="Proteomes" id="UP000758652"/>
    </source>
</evidence>
<keyword evidence="3" id="KW-1185">Reference proteome</keyword>
<dbReference type="Proteomes" id="UP000758652">
    <property type="component" value="Unassembled WGS sequence"/>
</dbReference>
<name>A0ABR9RIY3_9FIRM</name>
<organism evidence="2 3">
    <name type="scientific">Claveliimonas monacensis</name>
    <dbReference type="NCBI Taxonomy" id="2779351"/>
    <lineage>
        <taxon>Bacteria</taxon>
        <taxon>Bacillati</taxon>
        <taxon>Bacillota</taxon>
        <taxon>Clostridia</taxon>
        <taxon>Lachnospirales</taxon>
        <taxon>Lachnospiraceae</taxon>
        <taxon>Claveliimonas</taxon>
    </lineage>
</organism>
<accession>A0ABR9RIY3</accession>
<feature type="transmembrane region" description="Helical" evidence="1">
    <location>
        <begin position="355"/>
        <end position="373"/>
    </location>
</feature>
<feature type="transmembrane region" description="Helical" evidence="1">
    <location>
        <begin position="236"/>
        <end position="253"/>
    </location>
</feature>
<dbReference type="InterPro" id="IPR045691">
    <property type="entry name" value="DUF6056"/>
</dbReference>
<feature type="transmembrane region" description="Helical" evidence="1">
    <location>
        <begin position="153"/>
        <end position="171"/>
    </location>
</feature>
<feature type="transmembrane region" description="Helical" evidence="1">
    <location>
        <begin position="298"/>
        <end position="317"/>
    </location>
</feature>
<keyword evidence="1" id="KW-0812">Transmembrane</keyword>